<proteinExistence type="inferred from homology"/>
<evidence type="ECO:0000256" key="2">
    <source>
        <dbReference type="ARBA" id="ARBA00024341"/>
    </source>
</evidence>
<name>A0AAV7EV27_ARIFI</name>
<sequence length="433" mass="47283">MGRMGRWFRGLLGGNKPGSEWKKKWGFAKYSFGRRHKGGSGSPVEERRGSSYREGGSSSSSPALIYVDAVDPNKHAIAVAAATAAVAEAAVAAAQAAAAVVRLTSSGRGRSASASTSVADQDWAAVKIQAAFRAYLARRALRTLKGLVRVQALARGHLVRKHGVGILRCMEAVLRLQARARDTRRRIQIKPPTTTNTTGTGTTKHEHRERTPATATPEKYDSPPGICNPSWWWNMDEKEKPAASSSVVQLLLEEEEDDDNNKSDINKIRLQIDRFDDNDPNNNNNNNYESAGLMISSCTSIADDKSTTSPLPLLSQLSSPVNIISTKHSSSTTSGKMMRRGHSQYCYNYQYLPNYMANTESSKAKLRSQSAPKQRLHHLHKSPSGKRLSSGPHLFAAGKACPGSGRLDTFGMPIHRDILGYGRDATTGGRRRR</sequence>
<dbReference type="Gene3D" id="1.20.5.190">
    <property type="match status" value="1"/>
</dbReference>
<feature type="compositionally biased region" description="Low complexity" evidence="4">
    <location>
        <begin position="193"/>
        <end position="202"/>
    </location>
</feature>
<dbReference type="Pfam" id="PF13178">
    <property type="entry name" value="DUF4005"/>
    <property type="match status" value="1"/>
</dbReference>
<keyword evidence="7" id="KW-1185">Reference proteome</keyword>
<comment type="subunit">
    <text evidence="3">Binds to multiple calmodulin (CaM) in the presence of Ca(2+) and CaM-like proteins.</text>
</comment>
<evidence type="ECO:0000256" key="4">
    <source>
        <dbReference type="SAM" id="MobiDB-lite"/>
    </source>
</evidence>
<dbReference type="Pfam" id="PF00612">
    <property type="entry name" value="IQ"/>
    <property type="match status" value="2"/>
</dbReference>
<feature type="domain" description="DUF4005" evidence="5">
    <location>
        <begin position="342"/>
        <end position="383"/>
    </location>
</feature>
<evidence type="ECO:0000256" key="1">
    <source>
        <dbReference type="ARBA" id="ARBA00022860"/>
    </source>
</evidence>
<feature type="compositionally biased region" description="Polar residues" evidence="4">
    <location>
        <begin position="362"/>
        <end position="372"/>
    </location>
</feature>
<feature type="region of interest" description="Disordered" evidence="4">
    <location>
        <begin position="35"/>
        <end position="60"/>
    </location>
</feature>
<dbReference type="Proteomes" id="UP000825729">
    <property type="component" value="Unassembled WGS sequence"/>
</dbReference>
<keyword evidence="1" id="KW-0112">Calmodulin-binding</keyword>
<evidence type="ECO:0000259" key="5">
    <source>
        <dbReference type="Pfam" id="PF13178"/>
    </source>
</evidence>
<dbReference type="InterPro" id="IPR000048">
    <property type="entry name" value="IQ_motif_EF-hand-BS"/>
</dbReference>
<comment type="similarity">
    <text evidence="2">Belongs to the IQD family.</text>
</comment>
<dbReference type="EMBL" id="JAINDJ010000003">
    <property type="protein sequence ID" value="KAG9451676.1"/>
    <property type="molecule type" value="Genomic_DNA"/>
</dbReference>
<dbReference type="InterPro" id="IPR025064">
    <property type="entry name" value="DUF4005"/>
</dbReference>
<gene>
    <name evidence="6" type="ORF">H6P81_004580</name>
</gene>
<comment type="caution">
    <text evidence="6">The sequence shown here is derived from an EMBL/GenBank/DDBJ whole genome shotgun (WGS) entry which is preliminary data.</text>
</comment>
<evidence type="ECO:0000313" key="7">
    <source>
        <dbReference type="Proteomes" id="UP000825729"/>
    </source>
</evidence>
<dbReference type="PANTHER" id="PTHR32295">
    <property type="entry name" value="IQ-DOMAIN 5-RELATED"/>
    <property type="match status" value="1"/>
</dbReference>
<evidence type="ECO:0000313" key="6">
    <source>
        <dbReference type="EMBL" id="KAG9451676.1"/>
    </source>
</evidence>
<accession>A0AAV7EV27</accession>
<dbReference type="PANTHER" id="PTHR32295:SF216">
    <property type="entry name" value="PROTEIN IQ-DOMAIN 3"/>
    <property type="match status" value="1"/>
</dbReference>
<feature type="region of interest" description="Disordered" evidence="4">
    <location>
        <begin position="189"/>
        <end position="222"/>
    </location>
</feature>
<protein>
    <recommendedName>
        <fullName evidence="5">DUF4005 domain-containing protein</fullName>
    </recommendedName>
</protein>
<dbReference type="GO" id="GO:0005516">
    <property type="term" value="F:calmodulin binding"/>
    <property type="evidence" value="ECO:0007669"/>
    <property type="project" value="UniProtKB-KW"/>
</dbReference>
<feature type="compositionally biased region" description="Basic residues" evidence="4">
    <location>
        <begin position="374"/>
        <end position="384"/>
    </location>
</feature>
<dbReference type="SMART" id="SM00015">
    <property type="entry name" value="IQ"/>
    <property type="match status" value="2"/>
</dbReference>
<reference evidence="6 7" key="1">
    <citation type="submission" date="2021-07" db="EMBL/GenBank/DDBJ databases">
        <title>The Aristolochia fimbriata genome: insights into angiosperm evolution, floral development and chemical biosynthesis.</title>
        <authorList>
            <person name="Jiao Y."/>
        </authorList>
    </citation>
    <scope>NUCLEOTIDE SEQUENCE [LARGE SCALE GENOMIC DNA]</scope>
    <source>
        <strain evidence="6">IBCAS-2021</strain>
        <tissue evidence="6">Leaf</tissue>
    </source>
</reference>
<feature type="region of interest" description="Disordered" evidence="4">
    <location>
        <begin position="362"/>
        <end position="390"/>
    </location>
</feature>
<evidence type="ECO:0000256" key="3">
    <source>
        <dbReference type="ARBA" id="ARBA00024378"/>
    </source>
</evidence>
<dbReference type="CDD" id="cd23767">
    <property type="entry name" value="IQCD"/>
    <property type="match status" value="1"/>
</dbReference>
<dbReference type="PROSITE" id="PS50096">
    <property type="entry name" value="IQ"/>
    <property type="match status" value="2"/>
</dbReference>
<dbReference type="AlphaFoldDB" id="A0AAV7EV27"/>
<organism evidence="6 7">
    <name type="scientific">Aristolochia fimbriata</name>
    <name type="common">White veined hardy Dutchman's pipe vine</name>
    <dbReference type="NCBI Taxonomy" id="158543"/>
    <lineage>
        <taxon>Eukaryota</taxon>
        <taxon>Viridiplantae</taxon>
        <taxon>Streptophyta</taxon>
        <taxon>Embryophyta</taxon>
        <taxon>Tracheophyta</taxon>
        <taxon>Spermatophyta</taxon>
        <taxon>Magnoliopsida</taxon>
        <taxon>Magnoliidae</taxon>
        <taxon>Piperales</taxon>
        <taxon>Aristolochiaceae</taxon>
        <taxon>Aristolochia</taxon>
    </lineage>
</organism>